<comment type="catalytic activity">
    <reaction evidence="2">
        <text>2 GTP = 3',3'-c-di-GMP + 2 diphosphate</text>
        <dbReference type="Rhea" id="RHEA:24898"/>
        <dbReference type="ChEBI" id="CHEBI:33019"/>
        <dbReference type="ChEBI" id="CHEBI:37565"/>
        <dbReference type="ChEBI" id="CHEBI:58805"/>
        <dbReference type="EC" id="2.7.7.65"/>
    </reaction>
</comment>
<dbReference type="PANTHER" id="PTHR45138">
    <property type="entry name" value="REGULATORY COMPONENTS OF SENSORY TRANSDUCTION SYSTEM"/>
    <property type="match status" value="1"/>
</dbReference>
<proteinExistence type="predicted"/>
<feature type="domain" description="GGDEF" evidence="4">
    <location>
        <begin position="393"/>
        <end position="522"/>
    </location>
</feature>
<dbReference type="Proteomes" id="UP001296776">
    <property type="component" value="Unassembled WGS sequence"/>
</dbReference>
<accession>A0AAJ0U4X3</accession>
<keyword evidence="3" id="KW-0812">Transmembrane</keyword>
<feature type="transmembrane region" description="Helical" evidence="3">
    <location>
        <begin position="56"/>
        <end position="89"/>
    </location>
</feature>
<evidence type="ECO:0000313" key="5">
    <source>
        <dbReference type="EMBL" id="MBK1705339.1"/>
    </source>
</evidence>
<dbReference type="AlphaFoldDB" id="A0AAJ0U4X3"/>
<reference evidence="5" key="2">
    <citation type="journal article" date="2020" name="Microorganisms">
        <title>Osmotic Adaptation and Compatible Solute Biosynthesis of Phototrophic Bacteria as Revealed from Genome Analyses.</title>
        <authorList>
            <person name="Imhoff J.F."/>
            <person name="Rahn T."/>
            <person name="Kunzel S."/>
            <person name="Keller A."/>
            <person name="Neulinger S.C."/>
        </authorList>
    </citation>
    <scope>NUCLEOTIDE SEQUENCE</scope>
    <source>
        <strain evidence="5">DSM 11080</strain>
    </source>
</reference>
<dbReference type="Gene3D" id="3.30.70.270">
    <property type="match status" value="1"/>
</dbReference>
<comment type="caution">
    <text evidence="5">The sequence shown here is derived from an EMBL/GenBank/DDBJ whole genome shotgun (WGS) entry which is preliminary data.</text>
</comment>
<keyword evidence="6" id="KW-1185">Reference proteome</keyword>
<dbReference type="PANTHER" id="PTHR45138:SF9">
    <property type="entry name" value="DIGUANYLATE CYCLASE DGCM-RELATED"/>
    <property type="match status" value="1"/>
</dbReference>
<protein>
    <recommendedName>
        <fullName evidence="1">diguanylate cyclase</fullName>
        <ecNumber evidence="1">2.7.7.65</ecNumber>
    </recommendedName>
</protein>
<dbReference type="SMART" id="SM00267">
    <property type="entry name" value="GGDEF"/>
    <property type="match status" value="1"/>
</dbReference>
<evidence type="ECO:0000259" key="4">
    <source>
        <dbReference type="PROSITE" id="PS50887"/>
    </source>
</evidence>
<dbReference type="Pfam" id="PF00990">
    <property type="entry name" value="GGDEF"/>
    <property type="match status" value="1"/>
</dbReference>
<dbReference type="NCBIfam" id="TIGR00254">
    <property type="entry name" value="GGDEF"/>
    <property type="match status" value="1"/>
</dbReference>
<feature type="transmembrane region" description="Helical" evidence="3">
    <location>
        <begin position="182"/>
        <end position="204"/>
    </location>
</feature>
<feature type="transmembrane region" description="Helical" evidence="3">
    <location>
        <begin position="280"/>
        <end position="301"/>
    </location>
</feature>
<sequence length="522" mass="57763">MKPIGFWRLSALWGGRPAPSRRSLLHYATLLVFSVALQLILFKLSAFLAYNTHASFWYAPAGLSVALFLLLGGRAFPIVLCCVAATTLLNDPTLGPGVDPAQSVLRLLGYPLAHALPYWAGVSLLHRATHGVFNPRNPGQIMRFLFVIPIAAGGAAFLGAYLQHLLDGTPYTLMLHMVAVRWIGDMVAALCLSLALVYLHLMLLELIGADLGYRFVYDDDVHPKRLASRDALYVPLALLFFSIGMYLAYTYPEQFGLSLPVYAMVISLLWTIYKARSPVVYVVPAVSTFALAYTASAFGLLAKAPEYQVAMIAVGSIAYFTNAAVSSQRRALALSEQVNRRLLTEIREKESLQTYADDLHLKASRDALTRTLNRAFFEEAFPNLYSRSVRQGTRHCLAFVDLNDFKHVNDRFGHHAGDEALKAIARILMDRSRKGDTVARYGGDEFVVLLPNVATPHQADAIIGQWKQAVAACRVQGYPELRLSISVGRALFPSSSQDETEQSILQAADQEMYQDKMRMKAV</sequence>
<dbReference type="InterPro" id="IPR050469">
    <property type="entry name" value="Diguanylate_Cyclase"/>
</dbReference>
<feature type="transmembrane region" description="Helical" evidence="3">
    <location>
        <begin position="231"/>
        <end position="249"/>
    </location>
</feature>
<dbReference type="InterPro" id="IPR000160">
    <property type="entry name" value="GGDEF_dom"/>
</dbReference>
<name>A0AAJ0U4X3_9GAMM</name>
<feature type="transmembrane region" description="Helical" evidence="3">
    <location>
        <begin position="24"/>
        <end position="44"/>
    </location>
</feature>
<evidence type="ECO:0000256" key="2">
    <source>
        <dbReference type="ARBA" id="ARBA00034247"/>
    </source>
</evidence>
<dbReference type="InterPro" id="IPR043128">
    <property type="entry name" value="Rev_trsase/Diguanyl_cyclase"/>
</dbReference>
<dbReference type="CDD" id="cd01949">
    <property type="entry name" value="GGDEF"/>
    <property type="match status" value="1"/>
</dbReference>
<dbReference type="RefSeq" id="WP_200346552.1">
    <property type="nucleotide sequence ID" value="NZ_NRSJ01000021.1"/>
</dbReference>
<keyword evidence="3" id="KW-0472">Membrane</keyword>
<dbReference type="InterPro" id="IPR029787">
    <property type="entry name" value="Nucleotide_cyclase"/>
</dbReference>
<dbReference type="SUPFAM" id="SSF55073">
    <property type="entry name" value="Nucleotide cyclase"/>
    <property type="match status" value="1"/>
</dbReference>
<feature type="transmembrane region" description="Helical" evidence="3">
    <location>
        <begin position="307"/>
        <end position="325"/>
    </location>
</feature>
<feature type="transmembrane region" description="Helical" evidence="3">
    <location>
        <begin position="141"/>
        <end position="162"/>
    </location>
</feature>
<dbReference type="PROSITE" id="PS50887">
    <property type="entry name" value="GGDEF"/>
    <property type="match status" value="1"/>
</dbReference>
<keyword evidence="3" id="KW-1133">Transmembrane helix</keyword>
<reference evidence="5" key="1">
    <citation type="submission" date="2017-08" db="EMBL/GenBank/DDBJ databases">
        <authorList>
            <person name="Imhoff J.F."/>
            <person name="Rahn T."/>
            <person name="Kuenzel S."/>
            <person name="Neulinger S.C."/>
        </authorList>
    </citation>
    <scope>NUCLEOTIDE SEQUENCE</scope>
    <source>
        <strain evidence="5">DSM 11080</strain>
    </source>
</reference>
<organism evidence="5 6">
    <name type="scientific">Halochromatium glycolicum</name>
    <dbReference type="NCBI Taxonomy" id="85075"/>
    <lineage>
        <taxon>Bacteria</taxon>
        <taxon>Pseudomonadati</taxon>
        <taxon>Pseudomonadota</taxon>
        <taxon>Gammaproteobacteria</taxon>
        <taxon>Chromatiales</taxon>
        <taxon>Chromatiaceae</taxon>
        <taxon>Halochromatium</taxon>
    </lineage>
</organism>
<feature type="transmembrane region" description="Helical" evidence="3">
    <location>
        <begin position="255"/>
        <end position="273"/>
    </location>
</feature>
<evidence type="ECO:0000313" key="6">
    <source>
        <dbReference type="Proteomes" id="UP001296776"/>
    </source>
</evidence>
<evidence type="ECO:0000256" key="1">
    <source>
        <dbReference type="ARBA" id="ARBA00012528"/>
    </source>
</evidence>
<dbReference type="EMBL" id="NRSJ01000021">
    <property type="protein sequence ID" value="MBK1705339.1"/>
    <property type="molecule type" value="Genomic_DNA"/>
</dbReference>
<dbReference type="EC" id="2.7.7.65" evidence="1"/>
<gene>
    <name evidence="5" type="ORF">CKO40_12475</name>
</gene>
<dbReference type="GO" id="GO:0052621">
    <property type="term" value="F:diguanylate cyclase activity"/>
    <property type="evidence" value="ECO:0007669"/>
    <property type="project" value="UniProtKB-EC"/>
</dbReference>
<evidence type="ECO:0000256" key="3">
    <source>
        <dbReference type="SAM" id="Phobius"/>
    </source>
</evidence>